<gene>
    <name evidence="3" type="ORF">SASPL_131003</name>
</gene>
<dbReference type="Proteomes" id="UP000298416">
    <property type="component" value="Unassembled WGS sequence"/>
</dbReference>
<accession>A0A8X8XA51</accession>
<feature type="transmembrane region" description="Helical" evidence="2">
    <location>
        <begin position="6"/>
        <end position="28"/>
    </location>
</feature>
<organism evidence="3">
    <name type="scientific">Salvia splendens</name>
    <name type="common">Scarlet sage</name>
    <dbReference type="NCBI Taxonomy" id="180675"/>
    <lineage>
        <taxon>Eukaryota</taxon>
        <taxon>Viridiplantae</taxon>
        <taxon>Streptophyta</taxon>
        <taxon>Embryophyta</taxon>
        <taxon>Tracheophyta</taxon>
        <taxon>Spermatophyta</taxon>
        <taxon>Magnoliopsida</taxon>
        <taxon>eudicotyledons</taxon>
        <taxon>Gunneridae</taxon>
        <taxon>Pentapetalae</taxon>
        <taxon>asterids</taxon>
        <taxon>lamiids</taxon>
        <taxon>Lamiales</taxon>
        <taxon>Lamiaceae</taxon>
        <taxon>Nepetoideae</taxon>
        <taxon>Mentheae</taxon>
        <taxon>Salviinae</taxon>
        <taxon>Salvia</taxon>
        <taxon>Salvia subgen. Calosphace</taxon>
        <taxon>core Calosphace</taxon>
    </lineage>
</organism>
<evidence type="ECO:0008006" key="5">
    <source>
        <dbReference type="Google" id="ProtNLM"/>
    </source>
</evidence>
<evidence type="ECO:0000313" key="4">
    <source>
        <dbReference type="Proteomes" id="UP000298416"/>
    </source>
</evidence>
<sequence>MHVCSLGIKWLYIIVYYLILLGASKVYGERANKERRSKQNNDRVQKGKGSKNNDGNNVSTSEANNVSGNNDTTSGADNAKANSDDEVESLCLKRGTRQFVRMMELLNDEQMAAVEEMGFSHLVHYKVTSIPHKLAYEIIDAFDQDSCGVKYQRGILHLCHKDVHATFGLPKGPNRIRTNGHQKKGNFIDELAAAVKRTRKNLGPKILIENMLGDTAGGEFFRKNFIFLFDSILVNPAADGYCRSQIMDCIDDIWNVQEYNWCGYVLDMAVAAHKTWATDKNKAFTGPISFLVPCYVDRIVLRTHLVPRAFPTIRGWTSQLLNERQKMELSPGQFGRGHKEPILDVKNWGSSEQVMRVAEARNRRATDGASFDLGFDVGGKQGVLTTTTAAHYVQNATSNSRLHQDKQPSDVGNFSVEAEIQSVLDAFQEIDVDDDFANEGLNAKSNDGVSVSATPVPTTTLVVYDKNKSKNVMDKMDVRKRTQRKVSNALRSPYAVRLVKLTNKLSQEESEAVVPNFVNVQLYTIVTRPQNVDTNTICAKFCNYLEAEVKGISNYNWVDVQTVFFPVCANEHYYAVCFCFQRRAVTVIDNSKNGDDNDITKNYGDIPETLRLFFCHYLTQFGLVQQCKTISSARIERMAMPWRTTTNGEYCGVFLMRLMETYKGERVEYWNSGLKKTSKGLLQSLRAKYCSTLLNAIISHECLNNKRITTRYYVEESKNKDIDVEKMIACYLKKK</sequence>
<dbReference type="PANTHER" id="PTHR34835">
    <property type="entry name" value="OS07G0283600 PROTEIN-RELATED"/>
    <property type="match status" value="1"/>
</dbReference>
<name>A0A8X8XA51_SALSN</name>
<reference evidence="3" key="1">
    <citation type="submission" date="2018-01" db="EMBL/GenBank/DDBJ databases">
        <authorList>
            <person name="Mao J.F."/>
        </authorList>
    </citation>
    <scope>NUCLEOTIDE SEQUENCE</scope>
    <source>
        <strain evidence="3">Huo1</strain>
        <tissue evidence="3">Leaf</tissue>
    </source>
</reference>
<protein>
    <recommendedName>
        <fullName evidence="5">Ubiquitin-like protease family profile domain-containing protein</fullName>
    </recommendedName>
</protein>
<keyword evidence="4" id="KW-1185">Reference proteome</keyword>
<reference evidence="3" key="2">
    <citation type="submission" date="2020-08" db="EMBL/GenBank/DDBJ databases">
        <title>Plant Genome Project.</title>
        <authorList>
            <person name="Zhang R.-G."/>
        </authorList>
    </citation>
    <scope>NUCLEOTIDE SEQUENCE</scope>
    <source>
        <strain evidence="3">Huo1</strain>
        <tissue evidence="3">Leaf</tissue>
    </source>
</reference>
<dbReference type="AlphaFoldDB" id="A0A8X8XA51"/>
<evidence type="ECO:0000313" key="3">
    <source>
        <dbReference type="EMBL" id="KAG6408001.1"/>
    </source>
</evidence>
<keyword evidence="2" id="KW-0812">Transmembrane</keyword>
<dbReference type="Gene3D" id="3.40.395.10">
    <property type="entry name" value="Adenoviral Proteinase, Chain A"/>
    <property type="match status" value="1"/>
</dbReference>
<dbReference type="PANTHER" id="PTHR34835:SF90">
    <property type="entry name" value="AMINOTRANSFERASE-LIKE PLANT MOBILE DOMAIN-CONTAINING PROTEIN"/>
    <property type="match status" value="1"/>
</dbReference>
<keyword evidence="2" id="KW-0472">Membrane</keyword>
<dbReference type="EMBL" id="PNBA02000011">
    <property type="protein sequence ID" value="KAG6408001.1"/>
    <property type="molecule type" value="Genomic_DNA"/>
</dbReference>
<evidence type="ECO:0000256" key="2">
    <source>
        <dbReference type="SAM" id="Phobius"/>
    </source>
</evidence>
<feature type="compositionally biased region" description="Basic and acidic residues" evidence="1">
    <location>
        <begin position="30"/>
        <end position="45"/>
    </location>
</feature>
<keyword evidence="2" id="KW-1133">Transmembrane helix</keyword>
<dbReference type="SUPFAM" id="SSF54001">
    <property type="entry name" value="Cysteine proteinases"/>
    <property type="match status" value="1"/>
</dbReference>
<evidence type="ECO:0000256" key="1">
    <source>
        <dbReference type="SAM" id="MobiDB-lite"/>
    </source>
</evidence>
<proteinExistence type="predicted"/>
<feature type="region of interest" description="Disordered" evidence="1">
    <location>
        <begin position="30"/>
        <end position="82"/>
    </location>
</feature>
<comment type="caution">
    <text evidence="3">The sequence shown here is derived from an EMBL/GenBank/DDBJ whole genome shotgun (WGS) entry which is preliminary data.</text>
</comment>
<feature type="compositionally biased region" description="Polar residues" evidence="1">
    <location>
        <begin position="58"/>
        <end position="76"/>
    </location>
</feature>
<dbReference type="InterPro" id="IPR038765">
    <property type="entry name" value="Papain-like_cys_pep_sf"/>
</dbReference>